<proteinExistence type="predicted"/>
<feature type="transmembrane region" description="Helical" evidence="6">
    <location>
        <begin position="312"/>
        <end position="330"/>
    </location>
</feature>
<feature type="compositionally biased region" description="Polar residues" evidence="5">
    <location>
        <begin position="14"/>
        <end position="25"/>
    </location>
</feature>
<evidence type="ECO:0000256" key="5">
    <source>
        <dbReference type="SAM" id="MobiDB-lite"/>
    </source>
</evidence>
<protein>
    <recommendedName>
        <fullName evidence="7">Amino acid transporter transmembrane domain-containing protein</fullName>
    </recommendedName>
</protein>
<feature type="transmembrane region" description="Helical" evidence="6">
    <location>
        <begin position="132"/>
        <end position="153"/>
    </location>
</feature>
<keyword evidence="4 6" id="KW-0472">Membrane</keyword>
<comment type="subcellular location">
    <subcellularLocation>
        <location evidence="1">Membrane</location>
        <topology evidence="1">Multi-pass membrane protein</topology>
    </subcellularLocation>
</comment>
<keyword evidence="9" id="KW-1185">Reference proteome</keyword>
<feature type="transmembrane region" description="Helical" evidence="6">
    <location>
        <begin position="234"/>
        <end position="256"/>
    </location>
</feature>
<dbReference type="GO" id="GO:0005774">
    <property type="term" value="C:vacuolar membrane"/>
    <property type="evidence" value="ECO:0007669"/>
    <property type="project" value="TreeGrafter"/>
</dbReference>
<dbReference type="PANTHER" id="PTHR22950">
    <property type="entry name" value="AMINO ACID TRANSPORTER"/>
    <property type="match status" value="1"/>
</dbReference>
<dbReference type="Pfam" id="PF01490">
    <property type="entry name" value="Aa_trans"/>
    <property type="match status" value="1"/>
</dbReference>
<keyword evidence="3 6" id="KW-1133">Transmembrane helix</keyword>
<evidence type="ECO:0000256" key="4">
    <source>
        <dbReference type="ARBA" id="ARBA00023136"/>
    </source>
</evidence>
<dbReference type="GO" id="GO:0015179">
    <property type="term" value="F:L-amino acid transmembrane transporter activity"/>
    <property type="evidence" value="ECO:0007669"/>
    <property type="project" value="TreeGrafter"/>
</dbReference>
<reference evidence="8" key="1">
    <citation type="submission" date="2023-06" db="EMBL/GenBank/DDBJ databases">
        <authorList>
            <person name="Delattre M."/>
        </authorList>
    </citation>
    <scope>NUCLEOTIDE SEQUENCE</scope>
    <source>
        <strain evidence="8">AF72</strain>
    </source>
</reference>
<feature type="transmembrane region" description="Helical" evidence="6">
    <location>
        <begin position="362"/>
        <end position="382"/>
    </location>
</feature>
<dbReference type="Proteomes" id="UP001177023">
    <property type="component" value="Unassembled WGS sequence"/>
</dbReference>
<evidence type="ECO:0000313" key="8">
    <source>
        <dbReference type="EMBL" id="CAJ0577261.1"/>
    </source>
</evidence>
<keyword evidence="2 6" id="KW-0812">Transmembrane</keyword>
<dbReference type="InterPro" id="IPR013057">
    <property type="entry name" value="AA_transpt_TM"/>
</dbReference>
<feature type="transmembrane region" description="Helical" evidence="6">
    <location>
        <begin position="388"/>
        <end position="411"/>
    </location>
</feature>
<feature type="region of interest" description="Disordered" evidence="5">
    <location>
        <begin position="1"/>
        <end position="35"/>
    </location>
</feature>
<gene>
    <name evidence="8" type="ORF">MSPICULIGERA_LOCUS15539</name>
</gene>
<dbReference type="AlphaFoldDB" id="A0AA36G3V0"/>
<evidence type="ECO:0000259" key="7">
    <source>
        <dbReference type="Pfam" id="PF01490"/>
    </source>
</evidence>
<evidence type="ECO:0000256" key="2">
    <source>
        <dbReference type="ARBA" id="ARBA00022692"/>
    </source>
</evidence>
<feature type="non-terminal residue" evidence="8">
    <location>
        <position position="1"/>
    </location>
</feature>
<feature type="transmembrane region" description="Helical" evidence="6">
    <location>
        <begin position="196"/>
        <end position="214"/>
    </location>
</feature>
<feature type="transmembrane region" description="Helical" evidence="6">
    <location>
        <begin position="67"/>
        <end position="85"/>
    </location>
</feature>
<sequence>MQNGGEKSEKLETTADSDTEAQVSQKLRETEEVEEPNGITANQALMNMCRATIGTGVLSLPLAFKQAGLWCGFLLIVIAGYFTYLSCHKLVESSQALSKRHKLKKLDYGEVAEVSFRQSFPQIRFLGNFFRLFTNFSILLMQMGICSVFTVFLKEHLEEIWTRISSSPAPSSWAFFGVVVVGLCFIVMVRHIKTLSYVSLAGNVVMSIVLLLVVQDLVGPPYINGPLPKFESLGGIILAAGNIMYAFESQAVILPLENKMRRPGEMFGLRGVLSLGCSATTIIYQLIGLFGFLKYGSAVRGAITLNLPDTEFYFFVRVLLVIVVYFTYLINQFIIVDMSWPGITAHFEKFALFNRLHLLFEAGYKVLLVLIAFLLAACVPNLGQITSLVGATAGNLLALLIPPCIHTATFLPEWLEKRDFKAIALHMSSNCLFVACGLFFMITGVIGNLSE</sequence>
<dbReference type="PANTHER" id="PTHR22950:SF217">
    <property type="entry name" value="AMINO ACID TRANSPORTER TRANSMEMBRANE DOMAIN-CONTAINING PROTEIN"/>
    <property type="match status" value="1"/>
</dbReference>
<feature type="transmembrane region" description="Helical" evidence="6">
    <location>
        <begin position="268"/>
        <end position="292"/>
    </location>
</feature>
<name>A0AA36G3V0_9BILA</name>
<dbReference type="EMBL" id="CATQJA010002648">
    <property type="protein sequence ID" value="CAJ0577261.1"/>
    <property type="molecule type" value="Genomic_DNA"/>
</dbReference>
<feature type="transmembrane region" description="Helical" evidence="6">
    <location>
        <begin position="173"/>
        <end position="189"/>
    </location>
</feature>
<feature type="transmembrane region" description="Helical" evidence="6">
    <location>
        <begin position="423"/>
        <end position="446"/>
    </location>
</feature>
<feature type="domain" description="Amino acid transporter transmembrane" evidence="7">
    <location>
        <begin position="38"/>
        <end position="447"/>
    </location>
</feature>
<evidence type="ECO:0000256" key="1">
    <source>
        <dbReference type="ARBA" id="ARBA00004141"/>
    </source>
</evidence>
<evidence type="ECO:0000256" key="6">
    <source>
        <dbReference type="SAM" id="Phobius"/>
    </source>
</evidence>
<feature type="compositionally biased region" description="Basic and acidic residues" evidence="5">
    <location>
        <begin position="1"/>
        <end position="13"/>
    </location>
</feature>
<evidence type="ECO:0000313" key="9">
    <source>
        <dbReference type="Proteomes" id="UP001177023"/>
    </source>
</evidence>
<comment type="caution">
    <text evidence="8">The sequence shown here is derived from an EMBL/GenBank/DDBJ whole genome shotgun (WGS) entry which is preliminary data.</text>
</comment>
<accession>A0AA36G3V0</accession>
<organism evidence="8 9">
    <name type="scientific">Mesorhabditis spiculigera</name>
    <dbReference type="NCBI Taxonomy" id="96644"/>
    <lineage>
        <taxon>Eukaryota</taxon>
        <taxon>Metazoa</taxon>
        <taxon>Ecdysozoa</taxon>
        <taxon>Nematoda</taxon>
        <taxon>Chromadorea</taxon>
        <taxon>Rhabditida</taxon>
        <taxon>Rhabditina</taxon>
        <taxon>Rhabditomorpha</taxon>
        <taxon>Rhabditoidea</taxon>
        <taxon>Rhabditidae</taxon>
        <taxon>Mesorhabditinae</taxon>
        <taxon>Mesorhabditis</taxon>
    </lineage>
</organism>
<evidence type="ECO:0000256" key="3">
    <source>
        <dbReference type="ARBA" id="ARBA00022989"/>
    </source>
</evidence>